<proteinExistence type="predicted"/>
<keyword evidence="2" id="KW-1185">Reference proteome</keyword>
<dbReference type="EMBL" id="JAPFFF010000007">
    <property type="protein sequence ID" value="KAK8885922.1"/>
    <property type="molecule type" value="Genomic_DNA"/>
</dbReference>
<protein>
    <submittedName>
        <fullName evidence="1">Uncharacterized protein</fullName>
    </submittedName>
</protein>
<gene>
    <name evidence="1" type="ORF">M9Y10_041380</name>
</gene>
<evidence type="ECO:0000313" key="1">
    <source>
        <dbReference type="EMBL" id="KAK8885922.1"/>
    </source>
</evidence>
<organism evidence="1 2">
    <name type="scientific">Tritrichomonas musculus</name>
    <dbReference type="NCBI Taxonomy" id="1915356"/>
    <lineage>
        <taxon>Eukaryota</taxon>
        <taxon>Metamonada</taxon>
        <taxon>Parabasalia</taxon>
        <taxon>Tritrichomonadida</taxon>
        <taxon>Tritrichomonadidae</taxon>
        <taxon>Tritrichomonas</taxon>
    </lineage>
</organism>
<evidence type="ECO:0000313" key="2">
    <source>
        <dbReference type="Proteomes" id="UP001470230"/>
    </source>
</evidence>
<name>A0ABR2K468_9EUKA</name>
<comment type="caution">
    <text evidence="1">The sequence shown here is derived from an EMBL/GenBank/DDBJ whole genome shotgun (WGS) entry which is preliminary data.</text>
</comment>
<reference evidence="1 2" key="1">
    <citation type="submission" date="2024-04" db="EMBL/GenBank/DDBJ databases">
        <title>Tritrichomonas musculus Genome.</title>
        <authorList>
            <person name="Alves-Ferreira E."/>
            <person name="Grigg M."/>
            <person name="Lorenzi H."/>
            <person name="Galac M."/>
        </authorList>
    </citation>
    <scope>NUCLEOTIDE SEQUENCE [LARGE SCALE GENOMIC DNA]</scope>
    <source>
        <strain evidence="1 2">EAF2021</strain>
    </source>
</reference>
<accession>A0ABR2K468</accession>
<dbReference type="Proteomes" id="UP001470230">
    <property type="component" value="Unassembled WGS sequence"/>
</dbReference>
<sequence length="78" mass="9061">MKRMMIAVKNPESFEVDIDDDDEKQYAFVRLEVKIIKMTKNETNGKTEFIEKVDGEELRTFVDLQMVDSSNTSIKIKG</sequence>